<keyword evidence="21" id="KW-1185">Reference proteome</keyword>
<feature type="transmembrane region" description="Helical" evidence="18">
    <location>
        <begin position="349"/>
        <end position="369"/>
    </location>
</feature>
<comment type="similarity">
    <text evidence="16">Belongs to the G-protein coupled receptor 1 family.</text>
</comment>
<evidence type="ECO:0000256" key="13">
    <source>
        <dbReference type="ARBA" id="ARBA00023288"/>
    </source>
</evidence>
<evidence type="ECO:0000256" key="9">
    <source>
        <dbReference type="ARBA" id="ARBA00023157"/>
    </source>
</evidence>
<dbReference type="AlphaFoldDB" id="A0A315VZX5"/>
<keyword evidence="7 18" id="KW-0472">Membrane</keyword>
<feature type="transmembrane region" description="Helical" evidence="18">
    <location>
        <begin position="49"/>
        <end position="73"/>
    </location>
</feature>
<evidence type="ECO:0000256" key="17">
    <source>
        <dbReference type="SAM" id="MobiDB-lite"/>
    </source>
</evidence>
<reference evidence="20 21" key="1">
    <citation type="journal article" date="2018" name="G3 (Bethesda)">
        <title>A High-Quality Reference Genome for the Invasive Mosquitofish Gambusia affinis Using a Chicago Library.</title>
        <authorList>
            <person name="Hoffberg S.L."/>
            <person name="Troendle N.J."/>
            <person name="Glenn T.C."/>
            <person name="Mahmud O."/>
            <person name="Louha S."/>
            <person name="Chalopin D."/>
            <person name="Bennetzen J.L."/>
            <person name="Mauricio R."/>
        </authorList>
    </citation>
    <scope>NUCLEOTIDE SEQUENCE [LARGE SCALE GENOMIC DNA]</scope>
    <source>
        <strain evidence="20">NE01/NJP1002.9</strain>
        <tissue evidence="20">Muscle</tissue>
    </source>
</reference>
<evidence type="ECO:0000256" key="12">
    <source>
        <dbReference type="ARBA" id="ARBA00023224"/>
    </source>
</evidence>
<dbReference type="STRING" id="33528.ENSGAFP00000006520"/>
<feature type="transmembrane region" description="Helical" evidence="18">
    <location>
        <begin position="126"/>
        <end position="148"/>
    </location>
</feature>
<feature type="transmembrane region" description="Helical" evidence="18">
    <location>
        <begin position="168"/>
        <end position="185"/>
    </location>
</feature>
<evidence type="ECO:0000313" key="21">
    <source>
        <dbReference type="Proteomes" id="UP000250572"/>
    </source>
</evidence>
<sequence length="447" mass="50390">METITTHDFLINSTDLNSVLCRFGINISDCEPGRGPAPEPNDISQPVRIVLYSIIFLLSLIGNSIIIIVLLPVGRKPSLRTITNLFLLSLAVSDLMISLVCIPFTLIPNVMKDFIFGLGMCKLVTYFMGVSVSVSTFNLMAISIERYYAICSPLASMVWQTRSHARKVITATWVVSFIMMLPYPISSTLRPFTRLDNSTGHMCRLIWPNAVFQQSWYIALLLVLFLIPGIIMMTAYGLICLKLYKGIKRAQSLKYSSRERHASTGSVKPGNGNGYNSSESKRSRKSRGGELPEASRNSGRKELMANKRVIHMLIVIVFLFFLCWTPVFVVNAWKAFDQRSANRLTGAPISFIHLLSYTSSCVNPIVYCFTHRRFRRTTLATFCSFRIPWRIRKWFYGANKKSPSEWDKDLVRGYAPSSDLNVNTQSIRESTPGVNTSIPLTQCSEVP</sequence>
<comment type="subcellular location">
    <subcellularLocation>
        <location evidence="1">Cell membrane</location>
        <topology evidence="1">Multi-pass membrane protein</topology>
    </subcellularLocation>
</comment>
<keyword evidence="11" id="KW-0325">Glycoprotein</keyword>
<evidence type="ECO:0000256" key="15">
    <source>
        <dbReference type="ARBA" id="ARBA00031093"/>
    </source>
</evidence>
<dbReference type="InterPro" id="IPR000314">
    <property type="entry name" value="Gastrin_rcpt"/>
</dbReference>
<evidence type="ECO:0000313" key="20">
    <source>
        <dbReference type="EMBL" id="PWA28899.1"/>
    </source>
</evidence>
<dbReference type="PRINTS" id="PR01822">
    <property type="entry name" value="CCYSTOKININR"/>
</dbReference>
<dbReference type="Pfam" id="PF00001">
    <property type="entry name" value="7tm_1"/>
    <property type="match status" value="1"/>
</dbReference>
<feature type="domain" description="G-protein coupled receptors family 1 profile" evidence="19">
    <location>
        <begin position="62"/>
        <end position="367"/>
    </location>
</feature>
<dbReference type="EMBL" id="NHOQ01000739">
    <property type="protein sequence ID" value="PWA28899.1"/>
    <property type="molecule type" value="Genomic_DNA"/>
</dbReference>
<evidence type="ECO:0000256" key="6">
    <source>
        <dbReference type="ARBA" id="ARBA00023040"/>
    </source>
</evidence>
<dbReference type="SMART" id="SM01381">
    <property type="entry name" value="7TM_GPCR_Srsx"/>
    <property type="match status" value="1"/>
</dbReference>
<keyword evidence="12 16" id="KW-0807">Transducer</keyword>
<keyword evidence="8" id="KW-0564">Palmitate</keyword>
<feature type="transmembrane region" description="Helical" evidence="18">
    <location>
        <begin position="309"/>
        <end position="329"/>
    </location>
</feature>
<dbReference type="SUPFAM" id="SSF81321">
    <property type="entry name" value="Family A G protein-coupled receptor-like"/>
    <property type="match status" value="1"/>
</dbReference>
<evidence type="ECO:0000256" key="2">
    <source>
        <dbReference type="ARBA" id="ARBA00019090"/>
    </source>
</evidence>
<dbReference type="PRINTS" id="PR00527">
    <property type="entry name" value="GASTRINR"/>
</dbReference>
<comment type="caution">
    <text evidence="20">The sequence shown here is derived from an EMBL/GenBank/DDBJ whole genome shotgun (WGS) entry which is preliminary data.</text>
</comment>
<evidence type="ECO:0000256" key="3">
    <source>
        <dbReference type="ARBA" id="ARBA00022475"/>
    </source>
</evidence>
<keyword evidence="9" id="KW-1015">Disulfide bond</keyword>
<keyword evidence="13" id="KW-0449">Lipoprotein</keyword>
<dbReference type="GO" id="GO:0015054">
    <property type="term" value="F:gastrin receptor activity"/>
    <property type="evidence" value="ECO:0007669"/>
    <property type="project" value="InterPro"/>
</dbReference>
<dbReference type="GO" id="GO:0008188">
    <property type="term" value="F:neuropeptide receptor activity"/>
    <property type="evidence" value="ECO:0007669"/>
    <property type="project" value="TreeGrafter"/>
</dbReference>
<feature type="transmembrane region" description="Helical" evidence="18">
    <location>
        <begin position="216"/>
        <end position="244"/>
    </location>
</feature>
<evidence type="ECO:0000256" key="8">
    <source>
        <dbReference type="ARBA" id="ARBA00023139"/>
    </source>
</evidence>
<dbReference type="InterPro" id="IPR000276">
    <property type="entry name" value="GPCR_Rhodpsn"/>
</dbReference>
<keyword evidence="3" id="KW-1003">Cell membrane</keyword>
<keyword evidence="5 18" id="KW-1133">Transmembrane helix</keyword>
<dbReference type="InterPro" id="IPR017452">
    <property type="entry name" value="GPCR_Rhodpsn_7TM"/>
</dbReference>
<proteinExistence type="inferred from homology"/>
<feature type="region of interest" description="Disordered" evidence="17">
    <location>
        <begin position="258"/>
        <end position="297"/>
    </location>
</feature>
<evidence type="ECO:0000256" key="1">
    <source>
        <dbReference type="ARBA" id="ARBA00004651"/>
    </source>
</evidence>
<keyword evidence="6 16" id="KW-0297">G-protein coupled receptor</keyword>
<comment type="function">
    <text evidence="14">Receptor for gastrin and cholecystokinin. The CCK-B receptors occur throughout the central nervous system where they modulate anxiety, analgesia, arousal, and neuroleptic activity. This receptor mediates its action by association with G proteins that activate a phosphatidylinositol-calcium second messenger system.</text>
</comment>
<keyword evidence="10 16" id="KW-0675">Receptor</keyword>
<gene>
    <name evidence="20" type="ORF">CCH79_00012919</name>
</gene>
<dbReference type="PROSITE" id="PS00237">
    <property type="entry name" value="G_PROTEIN_RECEP_F1_1"/>
    <property type="match status" value="1"/>
</dbReference>
<feature type="transmembrane region" description="Helical" evidence="18">
    <location>
        <begin position="85"/>
        <end position="106"/>
    </location>
</feature>
<organism evidence="20 21">
    <name type="scientific">Gambusia affinis</name>
    <name type="common">Western mosquitofish</name>
    <name type="synonym">Heterandria affinis</name>
    <dbReference type="NCBI Taxonomy" id="33528"/>
    <lineage>
        <taxon>Eukaryota</taxon>
        <taxon>Metazoa</taxon>
        <taxon>Chordata</taxon>
        <taxon>Craniata</taxon>
        <taxon>Vertebrata</taxon>
        <taxon>Euteleostomi</taxon>
        <taxon>Actinopterygii</taxon>
        <taxon>Neopterygii</taxon>
        <taxon>Teleostei</taxon>
        <taxon>Neoteleostei</taxon>
        <taxon>Acanthomorphata</taxon>
        <taxon>Ovalentaria</taxon>
        <taxon>Atherinomorphae</taxon>
        <taxon>Cyprinodontiformes</taxon>
        <taxon>Poeciliidae</taxon>
        <taxon>Poeciliinae</taxon>
        <taxon>Gambusia</taxon>
    </lineage>
</organism>
<evidence type="ECO:0000256" key="10">
    <source>
        <dbReference type="ARBA" id="ARBA00023170"/>
    </source>
</evidence>
<accession>A0A315VZX5</accession>
<dbReference type="Proteomes" id="UP000250572">
    <property type="component" value="Unassembled WGS sequence"/>
</dbReference>
<dbReference type="GO" id="GO:0005886">
    <property type="term" value="C:plasma membrane"/>
    <property type="evidence" value="ECO:0007669"/>
    <property type="project" value="UniProtKB-SubCell"/>
</dbReference>
<name>A0A315VZX5_GAMAF</name>
<dbReference type="OMA" id="NIAPPCE"/>
<evidence type="ECO:0000259" key="19">
    <source>
        <dbReference type="PROSITE" id="PS50262"/>
    </source>
</evidence>
<evidence type="ECO:0000256" key="14">
    <source>
        <dbReference type="ARBA" id="ARBA00025402"/>
    </source>
</evidence>
<dbReference type="PRINTS" id="PR00237">
    <property type="entry name" value="GPCRRHODOPSN"/>
</dbReference>
<evidence type="ECO:0000256" key="5">
    <source>
        <dbReference type="ARBA" id="ARBA00022989"/>
    </source>
</evidence>
<dbReference type="PANTHER" id="PTHR24238:SF75">
    <property type="entry name" value="CHOLECYSTOKININ-LIKE RECEPTOR AT 17D1-RELATED"/>
    <property type="match status" value="1"/>
</dbReference>
<evidence type="ECO:0000256" key="11">
    <source>
        <dbReference type="ARBA" id="ARBA00023180"/>
    </source>
</evidence>
<dbReference type="PROSITE" id="PS50262">
    <property type="entry name" value="G_PROTEIN_RECEP_F1_2"/>
    <property type="match status" value="1"/>
</dbReference>
<evidence type="ECO:0000256" key="16">
    <source>
        <dbReference type="RuleBase" id="RU000688"/>
    </source>
</evidence>
<evidence type="ECO:0000256" key="18">
    <source>
        <dbReference type="SAM" id="Phobius"/>
    </source>
</evidence>
<dbReference type="InterPro" id="IPR009126">
    <property type="entry name" value="Cholcskin_rcpt"/>
</dbReference>
<evidence type="ECO:0000256" key="4">
    <source>
        <dbReference type="ARBA" id="ARBA00022692"/>
    </source>
</evidence>
<evidence type="ECO:0000256" key="7">
    <source>
        <dbReference type="ARBA" id="ARBA00023136"/>
    </source>
</evidence>
<keyword evidence="4 16" id="KW-0812">Transmembrane</keyword>
<dbReference type="Gene3D" id="1.20.1070.10">
    <property type="entry name" value="Rhodopsin 7-helix transmembrane proteins"/>
    <property type="match status" value="1"/>
</dbReference>
<protein>
    <recommendedName>
        <fullName evidence="2">Gastrin/cholecystokinin type B receptor</fullName>
    </recommendedName>
    <alternativeName>
        <fullName evidence="15">Cholecystokinin-2 receptor</fullName>
    </alternativeName>
</protein>
<dbReference type="PANTHER" id="PTHR24238">
    <property type="entry name" value="G-PROTEIN COUPLED RECEPTOR"/>
    <property type="match status" value="1"/>
</dbReference>